<dbReference type="VEuPathDB" id="FungiDB:RhiirFUN_011855"/>
<feature type="region of interest" description="Disordered" evidence="1">
    <location>
        <begin position="449"/>
        <end position="486"/>
    </location>
</feature>
<organism evidence="2 3">
    <name type="scientific">Rhizophagus irregularis</name>
    <dbReference type="NCBI Taxonomy" id="588596"/>
    <lineage>
        <taxon>Eukaryota</taxon>
        <taxon>Fungi</taxon>
        <taxon>Fungi incertae sedis</taxon>
        <taxon>Mucoromycota</taxon>
        <taxon>Glomeromycotina</taxon>
        <taxon>Glomeromycetes</taxon>
        <taxon>Glomerales</taxon>
        <taxon>Glomeraceae</taxon>
        <taxon>Rhizophagus</taxon>
    </lineage>
</organism>
<reference evidence="2 3" key="1">
    <citation type="submission" date="2015-10" db="EMBL/GenBank/DDBJ databases">
        <title>Genome analyses suggest a sexual origin of heterokaryosis in a supposedly ancient asexual fungus.</title>
        <authorList>
            <person name="Ropars J."/>
            <person name="Sedzielewska K."/>
            <person name="Noel J."/>
            <person name="Charron P."/>
            <person name="Farinelli L."/>
            <person name="Marton T."/>
            <person name="Kruger M."/>
            <person name="Pelin A."/>
            <person name="Brachmann A."/>
            <person name="Corradi N."/>
        </authorList>
    </citation>
    <scope>NUCLEOTIDE SEQUENCE [LARGE SCALE GENOMIC DNA]</scope>
    <source>
        <strain evidence="2 3">A4</strain>
    </source>
</reference>
<comment type="caution">
    <text evidence="2">The sequence shown here is derived from an EMBL/GenBank/DDBJ whole genome shotgun (WGS) entry which is preliminary data.</text>
</comment>
<dbReference type="VEuPathDB" id="FungiDB:FUN_019230"/>
<proteinExistence type="predicted"/>
<name>A0A2I1G2U4_9GLOM</name>
<gene>
    <name evidence="2" type="ORF">RhiirA4_440985</name>
</gene>
<dbReference type="EMBL" id="LLXI01000124">
    <property type="protein sequence ID" value="PKY40933.1"/>
    <property type="molecule type" value="Genomic_DNA"/>
</dbReference>
<dbReference type="VEuPathDB" id="FungiDB:RhiirA1_472379"/>
<feature type="compositionally biased region" description="Polar residues" evidence="1">
    <location>
        <begin position="452"/>
        <end position="470"/>
    </location>
</feature>
<dbReference type="Proteomes" id="UP000234323">
    <property type="component" value="Unassembled WGS sequence"/>
</dbReference>
<keyword evidence="3" id="KW-1185">Reference proteome</keyword>
<feature type="region of interest" description="Disordered" evidence="1">
    <location>
        <begin position="168"/>
        <end position="202"/>
    </location>
</feature>
<protein>
    <submittedName>
        <fullName evidence="2">Uncharacterized protein</fullName>
    </submittedName>
</protein>
<evidence type="ECO:0000313" key="2">
    <source>
        <dbReference type="EMBL" id="PKY40933.1"/>
    </source>
</evidence>
<feature type="region of interest" description="Disordered" evidence="1">
    <location>
        <begin position="103"/>
        <end position="134"/>
    </location>
</feature>
<dbReference type="VEuPathDB" id="FungiDB:RhiirA1_472380"/>
<sequence>MASLDNYMIQTPVDEWSLLGFLKYRKEQKDFSGLKDKEHYRYQMGLAAVLLYDKFTTTEVKEECISRFWHNHIQDKQEAGLLYATAQEAGKQSQIVQQKITNELNERKRPAEDASPIITPPPNLRSPHKTEDNSFDYYNEETEDASAESAETSLDGIDAFFQNHPYVAKDVKTKSRKRRSKKDTGSKISTKGSKRNNKNSSMNSKTILSWEHVIDKIKISSNSDHDWLANGYNISRDFREFQINTIERLKKNPTLSYATDVDEIFFLNISASSTGDNIMNEDTFVHRYCHLMLEEIFNVTNYKLFWANGESSTSKERRKSDGKKHGRKPDFLLTFEGKNEIVFGEIKPPCVANNVINNALIKLGGFMKGSLDSLHEQFGYSQCSETFGIIIKGCQVELFGMDLAFDGLYRFKKIGRALLPTEDANFLNIVSVISNFNSLLEKADRSIEELNRPTTPTGQSYHRESNSSPHKVQIPVLKIPPPALSD</sequence>
<evidence type="ECO:0000256" key="1">
    <source>
        <dbReference type="SAM" id="MobiDB-lite"/>
    </source>
</evidence>
<accession>A0A2I1G2U4</accession>
<dbReference type="AlphaFoldDB" id="A0A2I1G2U4"/>
<evidence type="ECO:0000313" key="3">
    <source>
        <dbReference type="Proteomes" id="UP000234323"/>
    </source>
</evidence>
<dbReference type="VEuPathDB" id="FungiDB:RhiirFUN_019789"/>